<accession>A0A9X2Z7F8</accession>
<dbReference type="InterPro" id="IPR046335">
    <property type="entry name" value="LacI/GalR-like_sensor"/>
</dbReference>
<dbReference type="AlphaFoldDB" id="A0A9X2Z7F8"/>
<dbReference type="Pfam" id="PF00356">
    <property type="entry name" value="LacI"/>
    <property type="match status" value="1"/>
</dbReference>
<dbReference type="EMBL" id="JACKVK010000015">
    <property type="protein sequence ID" value="MCV7424510.1"/>
    <property type="molecule type" value="Genomic_DNA"/>
</dbReference>
<evidence type="ECO:0000313" key="6">
    <source>
        <dbReference type="Proteomes" id="UP001141629"/>
    </source>
</evidence>
<dbReference type="Gene3D" id="1.10.260.40">
    <property type="entry name" value="lambda repressor-like DNA-binding domains"/>
    <property type="match status" value="1"/>
</dbReference>
<organism evidence="5 6">
    <name type="scientific">Mycobacterium yunnanensis</name>
    <dbReference type="NCBI Taxonomy" id="368477"/>
    <lineage>
        <taxon>Bacteria</taxon>
        <taxon>Bacillati</taxon>
        <taxon>Actinomycetota</taxon>
        <taxon>Actinomycetes</taxon>
        <taxon>Mycobacteriales</taxon>
        <taxon>Mycobacteriaceae</taxon>
        <taxon>Mycobacterium</taxon>
    </lineage>
</organism>
<keyword evidence="6" id="KW-1185">Reference proteome</keyword>
<keyword evidence="2" id="KW-0238">DNA-binding</keyword>
<dbReference type="PANTHER" id="PTHR30146">
    <property type="entry name" value="LACI-RELATED TRANSCRIPTIONAL REPRESSOR"/>
    <property type="match status" value="1"/>
</dbReference>
<dbReference type="SUPFAM" id="SSF53822">
    <property type="entry name" value="Periplasmic binding protein-like I"/>
    <property type="match status" value="1"/>
</dbReference>
<dbReference type="InterPro" id="IPR010982">
    <property type="entry name" value="Lambda_DNA-bd_dom_sf"/>
</dbReference>
<keyword evidence="1" id="KW-0805">Transcription regulation</keyword>
<dbReference type="PANTHER" id="PTHR30146:SF138">
    <property type="entry name" value="TRANSCRIPTIONAL REGULATORY PROTEIN"/>
    <property type="match status" value="1"/>
</dbReference>
<dbReference type="GO" id="GO:0003700">
    <property type="term" value="F:DNA-binding transcription factor activity"/>
    <property type="evidence" value="ECO:0007669"/>
    <property type="project" value="TreeGrafter"/>
</dbReference>
<evidence type="ECO:0000256" key="2">
    <source>
        <dbReference type="ARBA" id="ARBA00023125"/>
    </source>
</evidence>
<gene>
    <name evidence="5" type="ORF">H7K45_28600</name>
</gene>
<reference evidence="5" key="1">
    <citation type="submission" date="2020-07" db="EMBL/GenBank/DDBJ databases">
        <authorList>
            <person name="Pettersson B.M.F."/>
            <person name="Behra P.R.K."/>
            <person name="Ramesh M."/>
            <person name="Das S."/>
            <person name="Dasgupta S."/>
            <person name="Kirsebom L.A."/>
        </authorList>
    </citation>
    <scope>NUCLEOTIDE SEQUENCE</scope>
    <source>
        <strain evidence="5">DSM 44838</strain>
    </source>
</reference>
<dbReference type="CDD" id="cd01392">
    <property type="entry name" value="HTH_LacI"/>
    <property type="match status" value="1"/>
</dbReference>
<evidence type="ECO:0000313" key="5">
    <source>
        <dbReference type="EMBL" id="MCV7424510.1"/>
    </source>
</evidence>
<name>A0A9X2Z7F8_9MYCO</name>
<comment type="caution">
    <text evidence="5">The sequence shown here is derived from an EMBL/GenBank/DDBJ whole genome shotgun (WGS) entry which is preliminary data.</text>
</comment>
<protein>
    <submittedName>
        <fullName evidence="5">Substrate-binding domain-containing protein</fullName>
    </submittedName>
</protein>
<keyword evidence="3" id="KW-0804">Transcription</keyword>
<evidence type="ECO:0000256" key="1">
    <source>
        <dbReference type="ARBA" id="ARBA00023015"/>
    </source>
</evidence>
<dbReference type="Gene3D" id="3.40.50.2300">
    <property type="match status" value="2"/>
</dbReference>
<dbReference type="Proteomes" id="UP001141629">
    <property type="component" value="Unassembled WGS sequence"/>
</dbReference>
<proteinExistence type="predicted"/>
<dbReference type="Pfam" id="PF13377">
    <property type="entry name" value="Peripla_BP_3"/>
    <property type="match status" value="1"/>
</dbReference>
<dbReference type="PROSITE" id="PS50932">
    <property type="entry name" value="HTH_LACI_2"/>
    <property type="match status" value="1"/>
</dbReference>
<sequence length="363" mass="38275">MVTMKDVALAAGVSPATVSNAFRGRTGRLSETQRNHIFTVAGRLGYHGPDPAASALRTGVVGAIGVMFTESLSFAFDDASALLILKGVAQVAEKSDVSLALLPFPPLAPGDDISEHQERYATVVRRSLVDSFLAYSMPDDHPAVVAAIGRNLPMAVIDAPFDDAAHYVGIGDRAAARGAAEHLTSQGHKKIGIIVDRLAPDGHSGFVTAARLKATQEAVPRERLRGYRDALRAAGIRWSSVPVFEAGGLTAPRFAVAAEEFLDSCDVTALLVTKDELGLAILRACRRRRVAVPGNISVVGFDDIPAASEAGLTTVHRDFVEEGRAAAQMLIDHAADGPRRVIFPTTLVVRASTGPPPDHAKGA</sequence>
<evidence type="ECO:0000256" key="3">
    <source>
        <dbReference type="ARBA" id="ARBA00023163"/>
    </source>
</evidence>
<dbReference type="SMART" id="SM00354">
    <property type="entry name" value="HTH_LACI"/>
    <property type="match status" value="1"/>
</dbReference>
<reference evidence="5" key="2">
    <citation type="journal article" date="2022" name="BMC Genomics">
        <title>Comparative genome analysis of mycobacteria focusing on tRNA and non-coding RNA.</title>
        <authorList>
            <person name="Behra P.R.K."/>
            <person name="Pettersson B.M.F."/>
            <person name="Ramesh M."/>
            <person name="Das S."/>
            <person name="Dasgupta S."/>
            <person name="Kirsebom L.A."/>
        </authorList>
    </citation>
    <scope>NUCLEOTIDE SEQUENCE</scope>
    <source>
        <strain evidence="5">DSM 44838</strain>
    </source>
</reference>
<evidence type="ECO:0000259" key="4">
    <source>
        <dbReference type="PROSITE" id="PS50932"/>
    </source>
</evidence>
<dbReference type="CDD" id="cd06279">
    <property type="entry name" value="PBP1_LacI-like"/>
    <property type="match status" value="1"/>
</dbReference>
<feature type="domain" description="HTH lacI-type" evidence="4">
    <location>
        <begin position="2"/>
        <end position="58"/>
    </location>
</feature>
<dbReference type="SUPFAM" id="SSF47413">
    <property type="entry name" value="lambda repressor-like DNA-binding domains"/>
    <property type="match status" value="1"/>
</dbReference>
<dbReference type="InterPro" id="IPR028082">
    <property type="entry name" value="Peripla_BP_I"/>
</dbReference>
<dbReference type="InterPro" id="IPR000843">
    <property type="entry name" value="HTH_LacI"/>
</dbReference>
<dbReference type="GO" id="GO:0000976">
    <property type="term" value="F:transcription cis-regulatory region binding"/>
    <property type="evidence" value="ECO:0007669"/>
    <property type="project" value="TreeGrafter"/>
</dbReference>